<gene>
    <name evidence="1" type="ORF">HNR25_002569</name>
</gene>
<reference evidence="1 2" key="1">
    <citation type="submission" date="2020-08" db="EMBL/GenBank/DDBJ databases">
        <title>Sequencing the genomes of 1000 actinobacteria strains.</title>
        <authorList>
            <person name="Klenk H.-P."/>
        </authorList>
    </citation>
    <scope>NUCLEOTIDE SEQUENCE [LARGE SCALE GENOMIC DNA]</scope>
    <source>
        <strain evidence="1 2">DSM 44593</strain>
    </source>
</reference>
<accession>A0A841ECW7</accession>
<dbReference type="Proteomes" id="UP000578077">
    <property type="component" value="Unassembled WGS sequence"/>
</dbReference>
<evidence type="ECO:0000313" key="1">
    <source>
        <dbReference type="EMBL" id="MBB5998818.1"/>
    </source>
</evidence>
<evidence type="ECO:0000313" key="2">
    <source>
        <dbReference type="Proteomes" id="UP000578077"/>
    </source>
</evidence>
<dbReference type="AlphaFoldDB" id="A0A841ECW7"/>
<proteinExistence type="predicted"/>
<dbReference type="SUPFAM" id="SSF54427">
    <property type="entry name" value="NTF2-like"/>
    <property type="match status" value="1"/>
</dbReference>
<comment type="caution">
    <text evidence="1">The sequence shown here is derived from an EMBL/GenBank/DDBJ whole genome shotgun (WGS) entry which is preliminary data.</text>
</comment>
<keyword evidence="2" id="KW-1185">Reference proteome</keyword>
<protein>
    <recommendedName>
        <fullName evidence="3">SnoaL-like domain-containing protein</fullName>
    </recommendedName>
</protein>
<dbReference type="RefSeq" id="WP_246463641.1">
    <property type="nucleotide sequence ID" value="NZ_BAABKT010000013.1"/>
</dbReference>
<dbReference type="EMBL" id="JACHLY010000001">
    <property type="protein sequence ID" value="MBB5998818.1"/>
    <property type="molecule type" value="Genomic_DNA"/>
</dbReference>
<dbReference type="Gene3D" id="3.10.450.50">
    <property type="match status" value="1"/>
</dbReference>
<sequence>MAAALASPLGDVRTCVEVVDIRRTAPGAAVVSCIKTVHDGRGGGDAHTAVPSHGALTYVLRTDSGSWRIALAQTTPTRAAPDPPQ</sequence>
<dbReference type="InterPro" id="IPR032710">
    <property type="entry name" value="NTF2-like_dom_sf"/>
</dbReference>
<name>A0A841ECW7_9ACTN</name>
<organism evidence="1 2">
    <name type="scientific">Streptomonospora salina</name>
    <dbReference type="NCBI Taxonomy" id="104205"/>
    <lineage>
        <taxon>Bacteria</taxon>
        <taxon>Bacillati</taxon>
        <taxon>Actinomycetota</taxon>
        <taxon>Actinomycetes</taxon>
        <taxon>Streptosporangiales</taxon>
        <taxon>Nocardiopsidaceae</taxon>
        <taxon>Streptomonospora</taxon>
    </lineage>
</organism>
<evidence type="ECO:0008006" key="3">
    <source>
        <dbReference type="Google" id="ProtNLM"/>
    </source>
</evidence>